<dbReference type="AlphaFoldDB" id="A0A6A1VPI0"/>
<feature type="domain" description="Pectinesterase inhibitor" evidence="5">
    <location>
        <begin position="140"/>
        <end position="279"/>
    </location>
</feature>
<dbReference type="CDD" id="cd15800">
    <property type="entry name" value="PMEI-like_2"/>
    <property type="match status" value="1"/>
</dbReference>
<evidence type="ECO:0000256" key="3">
    <source>
        <dbReference type="SAM" id="MobiDB-lite"/>
    </source>
</evidence>
<dbReference type="EMBL" id="RXIC02000023">
    <property type="protein sequence ID" value="KAB1213847.1"/>
    <property type="molecule type" value="Genomic_DNA"/>
</dbReference>
<evidence type="ECO:0000256" key="1">
    <source>
        <dbReference type="ARBA" id="ARBA00022729"/>
    </source>
</evidence>
<accession>A0A6A1VPI0</accession>
<dbReference type="Pfam" id="PF04043">
    <property type="entry name" value="PMEI"/>
    <property type="match status" value="1"/>
</dbReference>
<dbReference type="NCBIfam" id="TIGR01614">
    <property type="entry name" value="PME_inhib"/>
    <property type="match status" value="1"/>
</dbReference>
<evidence type="ECO:0000259" key="5">
    <source>
        <dbReference type="SMART" id="SM00856"/>
    </source>
</evidence>
<feature type="region of interest" description="Disordered" evidence="3">
    <location>
        <begin position="69"/>
        <end position="137"/>
    </location>
</feature>
<keyword evidence="1 4" id="KW-0732">Signal</keyword>
<evidence type="ECO:0000313" key="6">
    <source>
        <dbReference type="EMBL" id="KAB1213847.1"/>
    </source>
</evidence>
<dbReference type="SUPFAM" id="SSF101148">
    <property type="entry name" value="Plant invertase/pectin methylesterase inhibitor"/>
    <property type="match status" value="1"/>
</dbReference>
<sequence>MEATHAIPLIISFFSLVFFNPAQALCVPRNNSDHNNLYSSPDLSPEPSQEAHPPVSYISAPSPYAWPPYESEPPSSSPSTPPHLPSSWKATPPTISHKLPPFIPTPEPALGTTRRPLAPPPPTAHAPPPFHQPGKPPSLFVTPAIKKICSKTDSPALCISSVSPFLTGKSDPVSVLQMAIKACTAHANSALAAASSLVKTYKSLAPAIGDCKDSYRDVMDNLQNAKDAIPTHDIGTINSMLSAALSDFGTCDDGFTGGTSPLANYDAKGTKLASICLAVASLI</sequence>
<reference evidence="6 7" key="1">
    <citation type="journal article" date="2019" name="Plant Biotechnol. J.">
        <title>The red bayberry genome and genetic basis of sex determination.</title>
        <authorList>
            <person name="Jia H.M."/>
            <person name="Jia H.J."/>
            <person name="Cai Q.L."/>
            <person name="Wang Y."/>
            <person name="Zhao H.B."/>
            <person name="Yang W.F."/>
            <person name="Wang G.Y."/>
            <person name="Li Y.H."/>
            <person name="Zhan D.L."/>
            <person name="Shen Y.T."/>
            <person name="Niu Q.F."/>
            <person name="Chang L."/>
            <person name="Qiu J."/>
            <person name="Zhao L."/>
            <person name="Xie H.B."/>
            <person name="Fu W.Y."/>
            <person name="Jin J."/>
            <person name="Li X.W."/>
            <person name="Jiao Y."/>
            <person name="Zhou C.C."/>
            <person name="Tu T."/>
            <person name="Chai C.Y."/>
            <person name="Gao J.L."/>
            <person name="Fan L.J."/>
            <person name="van de Weg E."/>
            <person name="Wang J.Y."/>
            <person name="Gao Z.S."/>
        </authorList>
    </citation>
    <scope>NUCLEOTIDE SEQUENCE [LARGE SCALE GENOMIC DNA]</scope>
    <source>
        <tissue evidence="6">Leaves</tissue>
    </source>
</reference>
<comment type="similarity">
    <text evidence="2">Belongs to the PMEI family.</text>
</comment>
<evidence type="ECO:0000313" key="7">
    <source>
        <dbReference type="Proteomes" id="UP000516437"/>
    </source>
</evidence>
<dbReference type="OrthoDB" id="770764at2759"/>
<dbReference type="InterPro" id="IPR006501">
    <property type="entry name" value="Pectinesterase_inhib_dom"/>
</dbReference>
<name>A0A6A1VPI0_9ROSI</name>
<evidence type="ECO:0000256" key="2">
    <source>
        <dbReference type="ARBA" id="ARBA00038471"/>
    </source>
</evidence>
<proteinExistence type="inferred from homology"/>
<dbReference type="FunFam" id="1.20.140.40:FF:000003">
    <property type="entry name" value="Invertase/pectin methylesterase inhibitor family protein"/>
    <property type="match status" value="1"/>
</dbReference>
<dbReference type="Gene3D" id="1.20.140.40">
    <property type="entry name" value="Invertase/pectin methylesterase inhibitor family protein"/>
    <property type="match status" value="1"/>
</dbReference>
<feature type="compositionally biased region" description="Pro residues" evidence="3">
    <location>
        <begin position="75"/>
        <end position="84"/>
    </location>
</feature>
<evidence type="ECO:0000256" key="4">
    <source>
        <dbReference type="SAM" id="SignalP"/>
    </source>
</evidence>
<protein>
    <submittedName>
        <fullName evidence="6">Pectinesterase inhibitor</fullName>
    </submittedName>
</protein>
<gene>
    <name evidence="6" type="ORF">CJ030_MR5G017110</name>
</gene>
<dbReference type="Proteomes" id="UP000516437">
    <property type="component" value="Chromosome 5"/>
</dbReference>
<feature type="compositionally biased region" description="Pro residues" evidence="3">
    <location>
        <begin position="117"/>
        <end position="136"/>
    </location>
</feature>
<dbReference type="GO" id="GO:0004857">
    <property type="term" value="F:enzyme inhibitor activity"/>
    <property type="evidence" value="ECO:0007669"/>
    <property type="project" value="InterPro"/>
</dbReference>
<dbReference type="InterPro" id="IPR051955">
    <property type="entry name" value="PME_Inhibitor"/>
</dbReference>
<dbReference type="SMART" id="SM00856">
    <property type="entry name" value="PMEI"/>
    <property type="match status" value="1"/>
</dbReference>
<feature type="signal peptide" evidence="4">
    <location>
        <begin position="1"/>
        <end position="24"/>
    </location>
</feature>
<feature type="chain" id="PRO_5025549507" evidence="4">
    <location>
        <begin position="25"/>
        <end position="283"/>
    </location>
</feature>
<dbReference type="PANTHER" id="PTHR31080">
    <property type="entry name" value="PECTINESTERASE INHIBITOR-LIKE"/>
    <property type="match status" value="1"/>
</dbReference>
<organism evidence="6 7">
    <name type="scientific">Morella rubra</name>
    <name type="common">Chinese bayberry</name>
    <dbReference type="NCBI Taxonomy" id="262757"/>
    <lineage>
        <taxon>Eukaryota</taxon>
        <taxon>Viridiplantae</taxon>
        <taxon>Streptophyta</taxon>
        <taxon>Embryophyta</taxon>
        <taxon>Tracheophyta</taxon>
        <taxon>Spermatophyta</taxon>
        <taxon>Magnoliopsida</taxon>
        <taxon>eudicotyledons</taxon>
        <taxon>Gunneridae</taxon>
        <taxon>Pentapetalae</taxon>
        <taxon>rosids</taxon>
        <taxon>fabids</taxon>
        <taxon>Fagales</taxon>
        <taxon>Myricaceae</taxon>
        <taxon>Morella</taxon>
    </lineage>
</organism>
<dbReference type="InterPro" id="IPR035513">
    <property type="entry name" value="Invertase/methylesterase_inhib"/>
</dbReference>
<dbReference type="PANTHER" id="PTHR31080:SF68">
    <property type="entry name" value="PLANT INVERTASE_PECTIN METHYLESTERASE INHIBITOR SUPERFAMILY PROTEIN"/>
    <property type="match status" value="1"/>
</dbReference>
<keyword evidence="7" id="KW-1185">Reference proteome</keyword>
<comment type="caution">
    <text evidence="6">The sequence shown here is derived from an EMBL/GenBank/DDBJ whole genome shotgun (WGS) entry which is preliminary data.</text>
</comment>